<dbReference type="GO" id="GO:0000032">
    <property type="term" value="P:cell wall mannoprotein biosynthetic process"/>
    <property type="evidence" value="ECO:0007669"/>
    <property type="project" value="TreeGrafter"/>
</dbReference>
<gene>
    <name evidence="4" type="ORF">INT48_000603</name>
</gene>
<dbReference type="AlphaFoldDB" id="A0A8H7VR41"/>
<evidence type="ECO:0000256" key="1">
    <source>
        <dbReference type="ARBA" id="ARBA00007677"/>
    </source>
</evidence>
<protein>
    <submittedName>
        <fullName evidence="4">Uncharacterized protein</fullName>
    </submittedName>
</protein>
<dbReference type="PIRSF" id="PIRSF018153">
    <property type="entry name" value="Glyco_trans_15"/>
    <property type="match status" value="1"/>
</dbReference>
<feature type="active site" description="Nucleophile" evidence="3">
    <location>
        <position position="228"/>
    </location>
</feature>
<name>A0A8H7VR41_9FUNG</name>
<organism evidence="4 5">
    <name type="scientific">Thamnidium elegans</name>
    <dbReference type="NCBI Taxonomy" id="101142"/>
    <lineage>
        <taxon>Eukaryota</taxon>
        <taxon>Fungi</taxon>
        <taxon>Fungi incertae sedis</taxon>
        <taxon>Mucoromycota</taxon>
        <taxon>Mucoromycotina</taxon>
        <taxon>Mucoromycetes</taxon>
        <taxon>Mucorales</taxon>
        <taxon>Mucorineae</taxon>
        <taxon>Mucoraceae</taxon>
        <taxon>Thamnidium</taxon>
    </lineage>
</organism>
<evidence type="ECO:0000256" key="3">
    <source>
        <dbReference type="PIRSR" id="PIRSR018153-1"/>
    </source>
</evidence>
<dbReference type="Pfam" id="PF01793">
    <property type="entry name" value="Glyco_transf_15"/>
    <property type="match status" value="1"/>
</dbReference>
<dbReference type="EMBL" id="JAEPRE010000231">
    <property type="protein sequence ID" value="KAG2229970.1"/>
    <property type="molecule type" value="Genomic_DNA"/>
</dbReference>
<dbReference type="PANTHER" id="PTHR31121">
    <property type="entry name" value="ALPHA-1,2 MANNOSYLTRANSFERASE KTR1"/>
    <property type="match status" value="1"/>
</dbReference>
<dbReference type="Proteomes" id="UP000613177">
    <property type="component" value="Unassembled WGS sequence"/>
</dbReference>
<dbReference type="GO" id="GO:0005794">
    <property type="term" value="C:Golgi apparatus"/>
    <property type="evidence" value="ECO:0007669"/>
    <property type="project" value="TreeGrafter"/>
</dbReference>
<dbReference type="GO" id="GO:0016020">
    <property type="term" value="C:membrane"/>
    <property type="evidence" value="ECO:0007669"/>
    <property type="project" value="InterPro"/>
</dbReference>
<dbReference type="SUPFAM" id="SSF53448">
    <property type="entry name" value="Nucleotide-diphospho-sugar transferases"/>
    <property type="match status" value="1"/>
</dbReference>
<keyword evidence="5" id="KW-1185">Reference proteome</keyword>
<dbReference type="OrthoDB" id="10329569at2759"/>
<sequence>MKTTEPITYYRNNDYPVCLPTTYLPHHNPIQHANAAFVILLTHQTNQTTVLETVHNIQDKFNRNFNYPFVFLANQLLDETVKSNILSIVPNVTFGFIPPEQWSYPAWIDQEKQSYKSINNSTDLESDQRMARYYSGFFFDHPLLQEYDWYWRIEPGSKLLCDITYDPFLYMEKTNKQYGFVLTSPQNRHSTLQAYVGSYTASRRIQPKDHTLFPYVTNTACQFLSDFEIGSLNVWRNATYRDFFQYLDQTGNFFYEFWSDASVHSLAAGLFLDKEQIHYFEDIGYQCSTHHHCPLSNTLNCRCTCPVTRTDHAKNTCISYWKAL</sequence>
<dbReference type="Gene3D" id="3.90.550.10">
    <property type="entry name" value="Spore Coat Polysaccharide Biosynthesis Protein SpsA, Chain A"/>
    <property type="match status" value="1"/>
</dbReference>
<keyword evidence="2" id="KW-0808">Transferase</keyword>
<dbReference type="InterPro" id="IPR029044">
    <property type="entry name" value="Nucleotide-diphossugar_trans"/>
</dbReference>
<comment type="caution">
    <text evidence="4">The sequence shown here is derived from an EMBL/GenBank/DDBJ whole genome shotgun (WGS) entry which is preliminary data.</text>
</comment>
<dbReference type="GO" id="GO:0006487">
    <property type="term" value="P:protein N-linked glycosylation"/>
    <property type="evidence" value="ECO:0007669"/>
    <property type="project" value="TreeGrafter"/>
</dbReference>
<reference evidence="4" key="1">
    <citation type="submission" date="2021-01" db="EMBL/GenBank/DDBJ databases">
        <title>Metabolic potential, ecology and presence of endohyphal bacteria is reflected in genomic diversity of Mucoromycotina.</title>
        <authorList>
            <person name="Muszewska A."/>
            <person name="Okrasinska A."/>
            <person name="Steczkiewicz K."/>
            <person name="Drgas O."/>
            <person name="Orlowska M."/>
            <person name="Perlinska-Lenart U."/>
            <person name="Aleksandrzak-Piekarczyk T."/>
            <person name="Szatraj K."/>
            <person name="Zielenkiewicz U."/>
            <person name="Pilsyk S."/>
            <person name="Malc E."/>
            <person name="Mieczkowski P."/>
            <person name="Kruszewska J.S."/>
            <person name="Biernat P."/>
            <person name="Pawlowska J."/>
        </authorList>
    </citation>
    <scope>NUCLEOTIDE SEQUENCE</scope>
    <source>
        <strain evidence="4">WA0000018081</strain>
    </source>
</reference>
<evidence type="ECO:0000313" key="5">
    <source>
        <dbReference type="Proteomes" id="UP000613177"/>
    </source>
</evidence>
<evidence type="ECO:0000313" key="4">
    <source>
        <dbReference type="EMBL" id="KAG2229970.1"/>
    </source>
</evidence>
<evidence type="ECO:0000256" key="2">
    <source>
        <dbReference type="ARBA" id="ARBA00022679"/>
    </source>
</evidence>
<dbReference type="InterPro" id="IPR002685">
    <property type="entry name" value="Glyco_trans_15"/>
</dbReference>
<accession>A0A8H7VR41</accession>
<comment type="similarity">
    <text evidence="1">Belongs to the glycosyltransferase 15 family.</text>
</comment>
<proteinExistence type="inferred from homology"/>
<dbReference type="PANTHER" id="PTHR31121:SF2">
    <property type="entry name" value="MANNOSYLTRANSFERASE KTR5-RELATED"/>
    <property type="match status" value="1"/>
</dbReference>
<dbReference type="GO" id="GO:0000026">
    <property type="term" value="F:alpha-1,2-mannosyltransferase activity"/>
    <property type="evidence" value="ECO:0007669"/>
    <property type="project" value="TreeGrafter"/>
</dbReference>